<evidence type="ECO:0000313" key="3">
    <source>
        <dbReference type="Proteomes" id="UP000005239"/>
    </source>
</evidence>
<dbReference type="EnsemblMetazoa" id="PPA44562.1">
    <property type="protein sequence ID" value="PPA44562.1"/>
    <property type="gene ID" value="WBGene00282931"/>
</dbReference>
<feature type="region of interest" description="Disordered" evidence="1">
    <location>
        <begin position="277"/>
        <end position="329"/>
    </location>
</feature>
<feature type="region of interest" description="Disordered" evidence="1">
    <location>
        <begin position="152"/>
        <end position="171"/>
    </location>
</feature>
<feature type="region of interest" description="Disordered" evidence="1">
    <location>
        <begin position="357"/>
        <end position="388"/>
    </location>
</feature>
<organism evidence="2 3">
    <name type="scientific">Pristionchus pacificus</name>
    <name type="common">Parasitic nematode worm</name>
    <dbReference type="NCBI Taxonomy" id="54126"/>
    <lineage>
        <taxon>Eukaryota</taxon>
        <taxon>Metazoa</taxon>
        <taxon>Ecdysozoa</taxon>
        <taxon>Nematoda</taxon>
        <taxon>Chromadorea</taxon>
        <taxon>Rhabditida</taxon>
        <taxon>Rhabditina</taxon>
        <taxon>Diplogasteromorpha</taxon>
        <taxon>Diplogasteroidea</taxon>
        <taxon>Neodiplogasteridae</taxon>
        <taxon>Pristionchus</taxon>
    </lineage>
</organism>
<proteinExistence type="predicted"/>
<sequence>MVEAESGAGVVVVLGVFMTASVGALGATVVADAGVVLEGTTRLGQEQSQRDGVVVTCLRLGNSARIREPVALVPGTEDEEDPAAADGSRAFCEGEGEEAKGDGEAPAMKQDQARTTHLFSLERVRRIQKTRANRTDIPSFFNKLVNTSGRAKGTIDNHTGMNPLNGSTGSDRKNASTAAALALSASLTILSSFLRYASPFPPSTITGYSLLAESVDLSTDVFCSLDGISTTTSSDAAGAIIDRSATVSFEFASGAISFKRERMKSYAAWVNCRRASTGGGVEGGREEERETRGSEDEPIDRRERIRRTGSVNRSPMKDGKGPGTEREELHDWRAECARKEDEWQWKKLIPFYMGRVGGYSAQDTEGKEGEGGGGGKHRGDAISHNKYK</sequence>
<feature type="compositionally biased region" description="Basic and acidic residues" evidence="1">
    <location>
        <begin position="315"/>
        <end position="329"/>
    </location>
</feature>
<feature type="compositionally biased region" description="Basic and acidic residues" evidence="1">
    <location>
        <begin position="377"/>
        <end position="388"/>
    </location>
</feature>
<feature type="compositionally biased region" description="Basic and acidic residues" evidence="1">
    <location>
        <begin position="283"/>
        <end position="303"/>
    </location>
</feature>
<keyword evidence="3" id="KW-1185">Reference proteome</keyword>
<reference evidence="2" key="2">
    <citation type="submission" date="2022-06" db="UniProtKB">
        <authorList>
            <consortium name="EnsemblMetazoa"/>
        </authorList>
    </citation>
    <scope>IDENTIFICATION</scope>
    <source>
        <strain evidence="2">PS312</strain>
    </source>
</reference>
<dbReference type="AlphaFoldDB" id="A0A8R1Z150"/>
<protein>
    <submittedName>
        <fullName evidence="2">Uncharacterized protein</fullName>
    </submittedName>
</protein>
<dbReference type="Proteomes" id="UP000005239">
    <property type="component" value="Unassembled WGS sequence"/>
</dbReference>
<name>A0A8R1Z150_PRIPA</name>
<accession>A0A8R1Z150</accession>
<evidence type="ECO:0000313" key="2">
    <source>
        <dbReference type="EnsemblMetazoa" id="PPA44562.1"/>
    </source>
</evidence>
<evidence type="ECO:0000256" key="1">
    <source>
        <dbReference type="SAM" id="MobiDB-lite"/>
    </source>
</evidence>
<feature type="compositionally biased region" description="Polar residues" evidence="1">
    <location>
        <begin position="156"/>
        <end position="169"/>
    </location>
</feature>
<reference evidence="3" key="1">
    <citation type="journal article" date="2008" name="Nat. Genet.">
        <title>The Pristionchus pacificus genome provides a unique perspective on nematode lifestyle and parasitism.</title>
        <authorList>
            <person name="Dieterich C."/>
            <person name="Clifton S.W."/>
            <person name="Schuster L.N."/>
            <person name="Chinwalla A."/>
            <person name="Delehaunty K."/>
            <person name="Dinkelacker I."/>
            <person name="Fulton L."/>
            <person name="Fulton R."/>
            <person name="Godfrey J."/>
            <person name="Minx P."/>
            <person name="Mitreva M."/>
            <person name="Roeseler W."/>
            <person name="Tian H."/>
            <person name="Witte H."/>
            <person name="Yang S.P."/>
            <person name="Wilson R.K."/>
            <person name="Sommer R.J."/>
        </authorList>
    </citation>
    <scope>NUCLEOTIDE SEQUENCE [LARGE SCALE GENOMIC DNA]</scope>
    <source>
        <strain evidence="3">PS312</strain>
    </source>
</reference>
<gene>
    <name evidence="2" type="primary">WBGene00282931</name>
</gene>